<dbReference type="GO" id="GO:0004180">
    <property type="term" value="F:carboxypeptidase activity"/>
    <property type="evidence" value="ECO:0007669"/>
    <property type="project" value="UniProtKB-KW"/>
</dbReference>
<name>A0A1B6NPW9_9ZZZZ</name>
<dbReference type="EMBL" id="AYSL01001769">
    <property type="protein sequence ID" value="KTF05469.1"/>
    <property type="molecule type" value="Genomic_DNA"/>
</dbReference>
<protein>
    <submittedName>
        <fullName evidence="1">Peptidase M14, carboxypeptidase A</fullName>
    </submittedName>
</protein>
<keyword evidence="1" id="KW-0378">Hydrolase</keyword>
<accession>A0A1B6NPW9</accession>
<feature type="non-terminal residue" evidence="1">
    <location>
        <position position="63"/>
    </location>
</feature>
<organism evidence="1">
    <name type="scientific">marine sediment metagenome</name>
    <dbReference type="NCBI Taxonomy" id="412755"/>
    <lineage>
        <taxon>unclassified sequences</taxon>
        <taxon>metagenomes</taxon>
        <taxon>ecological metagenomes</taxon>
    </lineage>
</organism>
<sequence length="63" mass="6917">MREAQQQLQVPVFSLRSGLTPTGHDLGSRSMAPVTLPQVLIVGGEGTSEYEAGEIWHYFDTKV</sequence>
<reference evidence="1" key="1">
    <citation type="submission" date="2013-11" db="EMBL/GenBank/DDBJ databases">
        <title>Microbial diversity, functional groups and degradation webs in Northern and Southern Mediterranean and Red Sea marine crude oil polluted sites.</title>
        <authorList>
            <person name="Daffonchio D."/>
            <person name="Mapelli F."/>
            <person name="Ferrer M."/>
            <person name="Richter M."/>
            <person name="Cherif A."/>
            <person name="Malkawi H.I."/>
            <person name="Yakimov M.M."/>
            <person name="Abdel-Fattah Y.R."/>
            <person name="Blaghen M."/>
            <person name="Golyshin P.N."/>
            <person name="Kalogerakis N."/>
            <person name="Boon N."/>
            <person name="Magagnini M."/>
            <person name="Fava F."/>
        </authorList>
    </citation>
    <scope>NUCLEOTIDE SEQUENCE</scope>
</reference>
<dbReference type="AlphaFoldDB" id="A0A1B6NPW9"/>
<keyword evidence="1" id="KW-0645">Protease</keyword>
<keyword evidence="1" id="KW-0121">Carboxypeptidase</keyword>
<gene>
    <name evidence="1" type="ORF">MGSAQ_003035</name>
</gene>
<evidence type="ECO:0000313" key="1">
    <source>
        <dbReference type="EMBL" id="KTF05469.1"/>
    </source>
</evidence>
<proteinExistence type="predicted"/>
<comment type="caution">
    <text evidence="1">The sequence shown here is derived from an EMBL/GenBank/DDBJ whole genome shotgun (WGS) entry which is preliminary data.</text>
</comment>